<sequence length="431" mass="48451">MKIEKPKGTRDFYPEDMAWQNYITDAWRRVSIRHGFEEVDGPIFEKLDLYKVKSGDGIVSELFSFRRENGSTDFALRPEFTPTLARMVADRANSLPKPIKWFTIPNLCRAERPQRGRLREFLQWNVDLLGLESELADAETILVAIDFLSELGVTPEHVRVKISHRDVVKNILITLGVPEDKILDAFNLLDRRDKMESEDFEKAAMALGLDEHRVQRFQEACRSRYRTGSLGSLCKAIGMPETDVKELQELDDKLHDLGIAEWCEYDLGIVRGLAYYTGVVYEIHESSGAERALAGGGRYDNLINLFGGPKTPAVGFGMGDVVLSNLLRDKGLIPDHIGHRPDIYVLAVSDLGAKKVLPLVADLRAKGLHARFSYKTTKNMGRLLKEAVGASSRYALILDDAPESGQLKNLDTQEQVEVRLDEVAKTLHDAV</sequence>
<accession>A0A517YYJ9</accession>
<dbReference type="Gene3D" id="3.40.50.800">
    <property type="entry name" value="Anticodon-binding domain"/>
    <property type="match status" value="1"/>
</dbReference>
<dbReference type="PROSITE" id="PS50862">
    <property type="entry name" value="AA_TRNA_LIGASE_II"/>
    <property type="match status" value="1"/>
</dbReference>
<evidence type="ECO:0000256" key="2">
    <source>
        <dbReference type="ARBA" id="ARBA00011738"/>
    </source>
</evidence>
<keyword evidence="6 8" id="KW-0030">Aminoacyl-tRNA synthetase</keyword>
<dbReference type="InterPro" id="IPR041715">
    <property type="entry name" value="HisRS-like_core"/>
</dbReference>
<feature type="binding site" evidence="9">
    <location>
        <position position="123"/>
    </location>
    <ligand>
        <name>L-histidine</name>
        <dbReference type="ChEBI" id="CHEBI:57595"/>
    </ligand>
</feature>
<evidence type="ECO:0000259" key="10">
    <source>
        <dbReference type="PROSITE" id="PS50862"/>
    </source>
</evidence>
<dbReference type="GO" id="GO:0005737">
    <property type="term" value="C:cytoplasm"/>
    <property type="evidence" value="ECO:0007669"/>
    <property type="project" value="UniProtKB-SubCell"/>
</dbReference>
<keyword evidence="8" id="KW-0067">ATP-binding</keyword>
<feature type="binding site" evidence="9">
    <location>
        <begin position="275"/>
        <end position="276"/>
    </location>
    <ligand>
        <name>L-histidine</name>
        <dbReference type="ChEBI" id="CHEBI:57595"/>
    </ligand>
</feature>
<keyword evidence="12" id="KW-1185">Reference proteome</keyword>
<evidence type="ECO:0000256" key="7">
    <source>
        <dbReference type="ARBA" id="ARBA00047639"/>
    </source>
</evidence>
<reference evidence="11 12" key="1">
    <citation type="submission" date="2019-02" db="EMBL/GenBank/DDBJ databases">
        <title>Deep-cultivation of Planctomycetes and their phenomic and genomic characterization uncovers novel biology.</title>
        <authorList>
            <person name="Wiegand S."/>
            <person name="Jogler M."/>
            <person name="Boedeker C."/>
            <person name="Pinto D."/>
            <person name="Vollmers J."/>
            <person name="Rivas-Marin E."/>
            <person name="Kohn T."/>
            <person name="Peeters S.H."/>
            <person name="Heuer A."/>
            <person name="Rast P."/>
            <person name="Oberbeckmann S."/>
            <person name="Bunk B."/>
            <person name="Jeske O."/>
            <person name="Meyerdierks A."/>
            <person name="Storesund J.E."/>
            <person name="Kallscheuer N."/>
            <person name="Luecker S."/>
            <person name="Lage O.M."/>
            <person name="Pohl T."/>
            <person name="Merkel B.J."/>
            <person name="Hornburger P."/>
            <person name="Mueller R.-W."/>
            <person name="Bruemmer F."/>
            <person name="Labrenz M."/>
            <person name="Spormann A.M."/>
            <person name="Op den Camp H."/>
            <person name="Overmann J."/>
            <person name="Amann R."/>
            <person name="Jetten M.S.M."/>
            <person name="Mascher T."/>
            <person name="Medema M.H."/>
            <person name="Devos D.P."/>
            <person name="Kaster A.-K."/>
            <person name="Ovreas L."/>
            <person name="Rohde M."/>
            <person name="Galperin M.Y."/>
            <person name="Jogler C."/>
        </authorList>
    </citation>
    <scope>NUCLEOTIDE SEQUENCE [LARGE SCALE GENOMIC DNA]</scope>
    <source>
        <strain evidence="11 12">KS4</strain>
    </source>
</reference>
<dbReference type="CDD" id="cd00773">
    <property type="entry name" value="HisRS-like_core"/>
    <property type="match status" value="1"/>
</dbReference>
<evidence type="ECO:0000256" key="1">
    <source>
        <dbReference type="ARBA" id="ARBA00008226"/>
    </source>
</evidence>
<comment type="catalytic activity">
    <reaction evidence="7 8">
        <text>tRNA(His) + L-histidine + ATP = L-histidyl-tRNA(His) + AMP + diphosphate + H(+)</text>
        <dbReference type="Rhea" id="RHEA:17313"/>
        <dbReference type="Rhea" id="RHEA-COMP:9665"/>
        <dbReference type="Rhea" id="RHEA-COMP:9689"/>
        <dbReference type="ChEBI" id="CHEBI:15378"/>
        <dbReference type="ChEBI" id="CHEBI:30616"/>
        <dbReference type="ChEBI" id="CHEBI:33019"/>
        <dbReference type="ChEBI" id="CHEBI:57595"/>
        <dbReference type="ChEBI" id="CHEBI:78442"/>
        <dbReference type="ChEBI" id="CHEBI:78527"/>
        <dbReference type="ChEBI" id="CHEBI:456215"/>
        <dbReference type="EC" id="6.1.1.21"/>
    </reaction>
</comment>
<evidence type="ECO:0000256" key="3">
    <source>
        <dbReference type="ARBA" id="ARBA00022598"/>
    </source>
</evidence>
<dbReference type="GO" id="GO:0006427">
    <property type="term" value="P:histidyl-tRNA aminoacylation"/>
    <property type="evidence" value="ECO:0007669"/>
    <property type="project" value="UniProtKB-UniRule"/>
</dbReference>
<dbReference type="HAMAP" id="MF_00127">
    <property type="entry name" value="His_tRNA_synth"/>
    <property type="match status" value="1"/>
</dbReference>
<dbReference type="NCBIfam" id="TIGR00442">
    <property type="entry name" value="hisS"/>
    <property type="match status" value="1"/>
</dbReference>
<dbReference type="SUPFAM" id="SSF52954">
    <property type="entry name" value="Class II aaRS ABD-related"/>
    <property type="match status" value="1"/>
</dbReference>
<keyword evidence="4 8" id="KW-0547">Nucleotide-binding</keyword>
<organism evidence="11 12">
    <name type="scientific">Poriferisphaera corsica</name>
    <dbReference type="NCBI Taxonomy" id="2528020"/>
    <lineage>
        <taxon>Bacteria</taxon>
        <taxon>Pseudomonadati</taxon>
        <taxon>Planctomycetota</taxon>
        <taxon>Phycisphaerae</taxon>
        <taxon>Phycisphaerales</taxon>
        <taxon>Phycisphaeraceae</taxon>
        <taxon>Poriferisphaera</taxon>
    </lineage>
</organism>
<dbReference type="InterPro" id="IPR004154">
    <property type="entry name" value="Anticodon-bd"/>
</dbReference>
<feature type="binding site" evidence="9">
    <location>
        <position position="127"/>
    </location>
    <ligand>
        <name>L-histidine</name>
        <dbReference type="ChEBI" id="CHEBI:57595"/>
    </ligand>
</feature>
<dbReference type="SUPFAM" id="SSF55681">
    <property type="entry name" value="Class II aaRS and biotin synthetases"/>
    <property type="match status" value="1"/>
</dbReference>
<dbReference type="InterPro" id="IPR045864">
    <property type="entry name" value="aa-tRNA-synth_II/BPL/LPL"/>
</dbReference>
<dbReference type="EC" id="6.1.1.21" evidence="8"/>
<proteinExistence type="inferred from homology"/>
<dbReference type="InterPro" id="IPR036621">
    <property type="entry name" value="Anticodon-bd_dom_sf"/>
</dbReference>
<dbReference type="PANTHER" id="PTHR43707:SF1">
    <property type="entry name" value="HISTIDINE--TRNA LIGASE, MITOCHONDRIAL-RELATED"/>
    <property type="match status" value="1"/>
</dbReference>
<evidence type="ECO:0000313" key="12">
    <source>
        <dbReference type="Proteomes" id="UP000317369"/>
    </source>
</evidence>
<dbReference type="KEGG" id="pcor:KS4_33620"/>
<evidence type="ECO:0000256" key="9">
    <source>
        <dbReference type="PIRSR" id="PIRSR001549-1"/>
    </source>
</evidence>
<dbReference type="Pfam" id="PF03129">
    <property type="entry name" value="HGTP_anticodon"/>
    <property type="match status" value="1"/>
</dbReference>
<comment type="subcellular location">
    <subcellularLocation>
        <location evidence="8">Cytoplasm</location>
    </subcellularLocation>
</comment>
<dbReference type="InterPro" id="IPR006195">
    <property type="entry name" value="aa-tRNA-synth_II"/>
</dbReference>
<gene>
    <name evidence="8 11" type="primary">hisS</name>
    <name evidence="11" type="ORF">KS4_33620</name>
</gene>
<dbReference type="Pfam" id="PF13393">
    <property type="entry name" value="tRNA-synt_His"/>
    <property type="match status" value="1"/>
</dbReference>
<name>A0A517YYJ9_9BACT</name>
<evidence type="ECO:0000256" key="5">
    <source>
        <dbReference type="ARBA" id="ARBA00022917"/>
    </source>
</evidence>
<dbReference type="PIRSF" id="PIRSF001549">
    <property type="entry name" value="His-tRNA_synth"/>
    <property type="match status" value="1"/>
</dbReference>
<feature type="binding site" evidence="9">
    <location>
        <position position="109"/>
    </location>
    <ligand>
        <name>L-histidine</name>
        <dbReference type="ChEBI" id="CHEBI:57595"/>
    </ligand>
</feature>
<protein>
    <recommendedName>
        <fullName evidence="8">Histidine--tRNA ligase</fullName>
        <ecNumber evidence="8">6.1.1.21</ecNumber>
    </recommendedName>
    <alternativeName>
        <fullName evidence="8">Histidyl-tRNA synthetase</fullName>
        <shortName evidence="8">HisRS</shortName>
    </alternativeName>
</protein>
<comment type="similarity">
    <text evidence="1 8">Belongs to the class-II aminoacyl-tRNA synthetase family.</text>
</comment>
<feature type="domain" description="Aminoacyl-transfer RNA synthetases class-II family profile" evidence="10">
    <location>
        <begin position="8"/>
        <end position="341"/>
    </location>
</feature>
<dbReference type="GO" id="GO:0004821">
    <property type="term" value="F:histidine-tRNA ligase activity"/>
    <property type="evidence" value="ECO:0007669"/>
    <property type="project" value="UniProtKB-UniRule"/>
</dbReference>
<keyword evidence="8" id="KW-0963">Cytoplasm</keyword>
<evidence type="ECO:0000256" key="6">
    <source>
        <dbReference type="ARBA" id="ARBA00023146"/>
    </source>
</evidence>
<feature type="binding site" evidence="9">
    <location>
        <begin position="79"/>
        <end position="81"/>
    </location>
    <ligand>
        <name>L-histidine</name>
        <dbReference type="ChEBI" id="CHEBI:57595"/>
    </ligand>
</feature>
<dbReference type="PANTHER" id="PTHR43707">
    <property type="entry name" value="HISTIDYL-TRNA SYNTHETASE"/>
    <property type="match status" value="1"/>
</dbReference>
<dbReference type="Gene3D" id="3.30.930.10">
    <property type="entry name" value="Bira Bifunctional Protein, Domain 2"/>
    <property type="match status" value="1"/>
</dbReference>
<evidence type="ECO:0000256" key="8">
    <source>
        <dbReference type="HAMAP-Rule" id="MF_00127"/>
    </source>
</evidence>
<feature type="binding site" evidence="9">
    <location>
        <position position="271"/>
    </location>
    <ligand>
        <name>L-histidine</name>
        <dbReference type="ChEBI" id="CHEBI:57595"/>
    </ligand>
</feature>
<keyword evidence="3 8" id="KW-0436">Ligase</keyword>
<comment type="subunit">
    <text evidence="2 8">Homodimer.</text>
</comment>
<dbReference type="InterPro" id="IPR015807">
    <property type="entry name" value="His-tRNA-ligase"/>
</dbReference>
<evidence type="ECO:0000256" key="4">
    <source>
        <dbReference type="ARBA" id="ARBA00022741"/>
    </source>
</evidence>
<dbReference type="Proteomes" id="UP000317369">
    <property type="component" value="Chromosome"/>
</dbReference>
<evidence type="ECO:0000313" key="11">
    <source>
        <dbReference type="EMBL" id="QDU35281.1"/>
    </source>
</evidence>
<keyword evidence="5 8" id="KW-0648">Protein biosynthesis</keyword>
<dbReference type="RefSeq" id="WP_200761357.1">
    <property type="nucleotide sequence ID" value="NZ_CP036425.1"/>
</dbReference>
<dbReference type="GO" id="GO:0005524">
    <property type="term" value="F:ATP binding"/>
    <property type="evidence" value="ECO:0007669"/>
    <property type="project" value="UniProtKB-UniRule"/>
</dbReference>
<dbReference type="InterPro" id="IPR004516">
    <property type="entry name" value="HisRS/HisZ"/>
</dbReference>
<dbReference type="AlphaFoldDB" id="A0A517YYJ9"/>
<dbReference type="EMBL" id="CP036425">
    <property type="protein sequence ID" value="QDU35281.1"/>
    <property type="molecule type" value="Genomic_DNA"/>
</dbReference>